<accession>A0A820UDY9</accession>
<sequence length="149" mass="17470">MILEEFQRILNNYSSYAEWNRQATILDIHTWPLKIDPSALINISPETLKLILKLSQDNALFYRNFNLPIISFLRLYEKSDDHGETLCSLIVSIALNSTCIITASPERQTSVRVYEHENFVDIYLGTIRRSKLLLEFDRIRQIYGYSYGF</sequence>
<organism evidence="1 2">
    <name type="scientific">Rotaria magnacalcarata</name>
    <dbReference type="NCBI Taxonomy" id="392030"/>
    <lineage>
        <taxon>Eukaryota</taxon>
        <taxon>Metazoa</taxon>
        <taxon>Spiralia</taxon>
        <taxon>Gnathifera</taxon>
        <taxon>Rotifera</taxon>
        <taxon>Eurotatoria</taxon>
        <taxon>Bdelloidea</taxon>
        <taxon>Philodinida</taxon>
        <taxon>Philodinidae</taxon>
        <taxon>Rotaria</taxon>
    </lineage>
</organism>
<dbReference type="Proteomes" id="UP000663866">
    <property type="component" value="Unassembled WGS sequence"/>
</dbReference>
<evidence type="ECO:0000313" key="2">
    <source>
        <dbReference type="Proteomes" id="UP000663866"/>
    </source>
</evidence>
<name>A0A820UDY9_9BILA</name>
<proteinExistence type="predicted"/>
<comment type="caution">
    <text evidence="1">The sequence shown here is derived from an EMBL/GenBank/DDBJ whole genome shotgun (WGS) entry which is preliminary data.</text>
</comment>
<keyword evidence="2" id="KW-1185">Reference proteome</keyword>
<dbReference type="EMBL" id="CAJOBG010050699">
    <property type="protein sequence ID" value="CAF4481963.1"/>
    <property type="molecule type" value="Genomic_DNA"/>
</dbReference>
<gene>
    <name evidence="1" type="ORF">OVN521_LOCUS39684</name>
</gene>
<protein>
    <submittedName>
        <fullName evidence="1">Uncharacterized protein</fullName>
    </submittedName>
</protein>
<reference evidence="1" key="1">
    <citation type="submission" date="2021-02" db="EMBL/GenBank/DDBJ databases">
        <authorList>
            <person name="Nowell W R."/>
        </authorList>
    </citation>
    <scope>NUCLEOTIDE SEQUENCE</scope>
</reference>
<evidence type="ECO:0000313" key="1">
    <source>
        <dbReference type="EMBL" id="CAF4481963.1"/>
    </source>
</evidence>
<dbReference type="AlphaFoldDB" id="A0A820UDY9"/>